<dbReference type="RefSeq" id="WP_141519177.1">
    <property type="nucleotide sequence ID" value="NZ_VICE01000120.1"/>
</dbReference>
<keyword evidence="3" id="KW-1185">Reference proteome</keyword>
<accession>A0A507ZUV6</accession>
<name>A0A507ZUV6_9GAMM</name>
<feature type="non-terminal residue" evidence="2">
    <location>
        <position position="192"/>
    </location>
</feature>
<protein>
    <submittedName>
        <fullName evidence="2">Uncharacterized protein</fullName>
    </submittedName>
</protein>
<feature type="compositionally biased region" description="Low complexity" evidence="1">
    <location>
        <begin position="57"/>
        <end position="68"/>
    </location>
</feature>
<evidence type="ECO:0000313" key="2">
    <source>
        <dbReference type="EMBL" id="TQD41460.1"/>
    </source>
</evidence>
<evidence type="ECO:0000313" key="3">
    <source>
        <dbReference type="Proteomes" id="UP000318212"/>
    </source>
</evidence>
<dbReference type="EMBL" id="VICE01000120">
    <property type="protein sequence ID" value="TQD41460.1"/>
    <property type="molecule type" value="Genomic_DNA"/>
</dbReference>
<organism evidence="2 3">
    <name type="scientific">Marilutibacter aestuarii</name>
    <dbReference type="NCBI Taxonomy" id="1706195"/>
    <lineage>
        <taxon>Bacteria</taxon>
        <taxon>Pseudomonadati</taxon>
        <taxon>Pseudomonadota</taxon>
        <taxon>Gammaproteobacteria</taxon>
        <taxon>Lysobacterales</taxon>
        <taxon>Lysobacteraceae</taxon>
        <taxon>Marilutibacter</taxon>
    </lineage>
</organism>
<gene>
    <name evidence="2" type="ORF">FKV25_12725</name>
</gene>
<evidence type="ECO:0000256" key="1">
    <source>
        <dbReference type="SAM" id="MobiDB-lite"/>
    </source>
</evidence>
<sequence length="192" mass="19639">MSELHRPWPWLALGGVALLATGYLHTGPAETGTAARTEAAGMAVTVADAALPPAMAEAADPAPAPGAATGQRYYLRPDGGTPSQCTGTTDAPYPGSGRQQACAWQSLHHALPTHGAARIEGGDTLVLAPGEYRVGLGAPGADPGGCDEEAPWDCYLAPVPSGPSADRPTRILGRDPARPAVLWGNERVSTML</sequence>
<dbReference type="Proteomes" id="UP000318212">
    <property type="component" value="Unassembled WGS sequence"/>
</dbReference>
<reference evidence="2 3" key="1">
    <citation type="submission" date="2019-06" db="EMBL/GenBank/DDBJ databases">
        <title>Lysobacter alkalisoli sp. nov. isolated from saline soil.</title>
        <authorList>
            <person name="Sun J.-Q."/>
            <person name="Xu L."/>
        </authorList>
    </citation>
    <scope>NUCLEOTIDE SEQUENCE [LARGE SCALE GENOMIC DNA]</scope>
    <source>
        <strain evidence="2 3">JCM 31130</strain>
    </source>
</reference>
<dbReference type="AlphaFoldDB" id="A0A507ZUV6"/>
<feature type="region of interest" description="Disordered" evidence="1">
    <location>
        <begin position="57"/>
        <end position="92"/>
    </location>
</feature>
<dbReference type="OrthoDB" id="6016406at2"/>
<proteinExistence type="predicted"/>
<comment type="caution">
    <text evidence="2">The sequence shown here is derived from an EMBL/GenBank/DDBJ whole genome shotgun (WGS) entry which is preliminary data.</text>
</comment>